<dbReference type="PROSITE" id="PS51704">
    <property type="entry name" value="GP_PDE"/>
    <property type="match status" value="1"/>
</dbReference>
<protein>
    <submittedName>
        <fullName evidence="7">Ankyrin repeat-containing protein</fullName>
    </submittedName>
</protein>
<dbReference type="OrthoDB" id="197419at2759"/>
<dbReference type="SUPFAM" id="SSF48403">
    <property type="entry name" value="Ankyrin repeat"/>
    <property type="match status" value="1"/>
</dbReference>
<name>A0A5N6TSX4_ASPAV</name>
<dbReference type="AlphaFoldDB" id="A0A5N6TSX4"/>
<dbReference type="PROSITE" id="PS51382">
    <property type="entry name" value="SPX"/>
    <property type="match status" value="1"/>
</dbReference>
<keyword evidence="3 4" id="KW-0040">ANK repeat</keyword>
<feature type="domain" description="SPX" evidence="5">
    <location>
        <begin position="1"/>
        <end position="145"/>
    </location>
</feature>
<organism evidence="7 8">
    <name type="scientific">Aspergillus avenaceus</name>
    <dbReference type="NCBI Taxonomy" id="36643"/>
    <lineage>
        <taxon>Eukaryota</taxon>
        <taxon>Fungi</taxon>
        <taxon>Dikarya</taxon>
        <taxon>Ascomycota</taxon>
        <taxon>Pezizomycotina</taxon>
        <taxon>Eurotiomycetes</taxon>
        <taxon>Eurotiomycetidae</taxon>
        <taxon>Eurotiales</taxon>
        <taxon>Aspergillaceae</taxon>
        <taxon>Aspergillus</taxon>
        <taxon>Aspergillus subgen. Circumdati</taxon>
    </lineage>
</organism>
<dbReference type="GO" id="GO:0046475">
    <property type="term" value="P:glycerophospholipid catabolic process"/>
    <property type="evidence" value="ECO:0007669"/>
    <property type="project" value="TreeGrafter"/>
</dbReference>
<evidence type="ECO:0000256" key="4">
    <source>
        <dbReference type="PROSITE-ProRule" id="PRU00023"/>
    </source>
</evidence>
<feature type="repeat" description="ANK" evidence="4">
    <location>
        <begin position="487"/>
        <end position="519"/>
    </location>
</feature>
<dbReference type="PANTHER" id="PTHR22958">
    <property type="entry name" value="GLYCEROPHOSPHORYL DIESTER PHOSPHODIESTERASE"/>
    <property type="match status" value="1"/>
</dbReference>
<dbReference type="InterPro" id="IPR051578">
    <property type="entry name" value="GDPD"/>
</dbReference>
<dbReference type="Pfam" id="PF25329">
    <property type="entry name" value="C2_GDE1"/>
    <property type="match status" value="1"/>
</dbReference>
<sequence>MRFGLLYHQFQVPEWANSYVPYPSLKRLFNEAVTTDCVEKRHGFAELYTTLNNDIDSFCRAFIEKYNILKYWREELANRLNPKQNAASRSVSCYGLECNLKAALELRKDSEKLQWYYRVNKEAIEKIHSKLERTHCSTEQFHRDHNTKWIELVTHYDTLWLKHIEDLNELMVSIVKTRSETKSSCLEKTCKTETCLTDKALDKMHHAVMDDRFKELSILLQEAAEDMTMVSQFGKIIYDLAKWSLACGSRQCTNILISDAFSMYGTVLDNGLLSEMIIISGRNSIFEEQVNQGVCDQCASKKNRDGERESLFSYAINQIRPNEQDALLRTDDLGRLPLHYGALYGSQSVCESILELSLKWNQSYPRLLILSQDSQNFTPLHYAVINKHRAIVHKFLVTLESTEHGKGLADDGLAIINELLCVAIKLELDEMVHLLSRYAFCHQSGQSSRGETALYIAARAGHEKYVKLLLEDDKDIENTINIPEPVYGWTPLIVACVRGHQGVVDMLLLAGAAQEMHDHFGWIAREHAALRGHLALAQKLDSKAAEDPSGGPAGLLRKTAPRNSAPLQAGCHHAVINLGVLRNGKHVKAIELREPYPEELVHMNSGYSIEISVSEGGSTGRRLQLPVLQDMINEPFVFPIKNPDRALVAFKIYHGDYMQERGHGLLGSGTAFLRDLGHCLGENREGLIRERTIPILEKNTLNTMGSITFTLIMVKPIAQELPLPANPFAPQTGLQLVGHRGLGQNTASRNYLQLGENTVESFLSAAKQGATIVEDVQLTRDLVPIIYHDFSLSESGTDIPIHDLSFQQFMHASYIQSPQGAPMTLHGKWPIQSLSNRTQKTKPRSRSLTRKYERGTGEIRDRMKYTVDFINKGFKPNTRGDFIQGSFTTLEELLEQLPDTIGFNIEIKYPRIHEAEEAGVAPVAIEINTFIDEILKKLFSHPQKKRTIILSSFTPEVCILLSIKQPIYPVMFITNAGKPPVTDFEMRASSLQSAVRFAKRWNLSGIVFASEALVMCPRLIRYVQRSGLLCGSYGSQNNIPENAKVQAAAGIDIIMADRIGLIAKALG</sequence>
<feature type="domain" description="GP-PDE" evidence="6">
    <location>
        <begin position="739"/>
        <end position="1066"/>
    </location>
</feature>
<keyword evidence="8" id="KW-1185">Reference proteome</keyword>
<evidence type="ECO:0000313" key="7">
    <source>
        <dbReference type="EMBL" id="KAE8149463.1"/>
    </source>
</evidence>
<evidence type="ECO:0000313" key="8">
    <source>
        <dbReference type="Proteomes" id="UP000325780"/>
    </source>
</evidence>
<dbReference type="Pfam" id="PF12796">
    <property type="entry name" value="Ank_2"/>
    <property type="match status" value="1"/>
</dbReference>
<dbReference type="Gene3D" id="1.25.40.20">
    <property type="entry name" value="Ankyrin repeat-containing domain"/>
    <property type="match status" value="2"/>
</dbReference>
<keyword evidence="2" id="KW-0378">Hydrolase</keyword>
<keyword evidence="1" id="KW-0677">Repeat</keyword>
<dbReference type="InterPro" id="IPR030395">
    <property type="entry name" value="GP_PDE_dom"/>
</dbReference>
<dbReference type="InterPro" id="IPR036770">
    <property type="entry name" value="Ankyrin_rpt-contain_sf"/>
</dbReference>
<dbReference type="SMART" id="SM00248">
    <property type="entry name" value="ANK"/>
    <property type="match status" value="5"/>
</dbReference>
<feature type="repeat" description="ANK" evidence="4">
    <location>
        <begin position="449"/>
        <end position="481"/>
    </location>
</feature>
<dbReference type="GO" id="GO:0047389">
    <property type="term" value="F:glycerophosphocholine phosphodiesterase activity"/>
    <property type="evidence" value="ECO:0007669"/>
    <property type="project" value="TreeGrafter"/>
</dbReference>
<dbReference type="Proteomes" id="UP000325780">
    <property type="component" value="Unassembled WGS sequence"/>
</dbReference>
<evidence type="ECO:0000256" key="2">
    <source>
        <dbReference type="ARBA" id="ARBA00022801"/>
    </source>
</evidence>
<evidence type="ECO:0000256" key="3">
    <source>
        <dbReference type="ARBA" id="ARBA00023043"/>
    </source>
</evidence>
<dbReference type="Gene3D" id="3.20.20.190">
    <property type="entry name" value="Phosphatidylinositol (PI) phosphodiesterase"/>
    <property type="match status" value="1"/>
</dbReference>
<dbReference type="InterPro" id="IPR017946">
    <property type="entry name" value="PLC-like_Pdiesterase_TIM-brl"/>
</dbReference>
<dbReference type="PROSITE" id="PS50297">
    <property type="entry name" value="ANK_REP_REGION"/>
    <property type="match status" value="2"/>
</dbReference>
<dbReference type="Pfam" id="PF03009">
    <property type="entry name" value="GDPD"/>
    <property type="match status" value="1"/>
</dbReference>
<evidence type="ECO:0000256" key="1">
    <source>
        <dbReference type="ARBA" id="ARBA00022737"/>
    </source>
</evidence>
<dbReference type="InterPro" id="IPR002110">
    <property type="entry name" value="Ankyrin_rpt"/>
</dbReference>
<dbReference type="InterPro" id="IPR004331">
    <property type="entry name" value="SPX_dom"/>
</dbReference>
<dbReference type="SUPFAM" id="SSF51695">
    <property type="entry name" value="PLC-like phosphodiesterases"/>
    <property type="match status" value="1"/>
</dbReference>
<accession>A0A5N6TSX4</accession>
<dbReference type="EMBL" id="ML742122">
    <property type="protein sequence ID" value="KAE8149463.1"/>
    <property type="molecule type" value="Genomic_DNA"/>
</dbReference>
<evidence type="ECO:0000259" key="6">
    <source>
        <dbReference type="PROSITE" id="PS51704"/>
    </source>
</evidence>
<proteinExistence type="predicted"/>
<dbReference type="PANTHER" id="PTHR22958:SF1">
    <property type="entry name" value="GLYCEROPHOSPHOCHOLINE PHOSPHODIESTERASE GPCPD1"/>
    <property type="match status" value="1"/>
</dbReference>
<reference evidence="7 8" key="1">
    <citation type="submission" date="2019-04" db="EMBL/GenBank/DDBJ databases">
        <title>Friends and foes A comparative genomics study of 23 Aspergillus species from section Flavi.</title>
        <authorList>
            <consortium name="DOE Joint Genome Institute"/>
            <person name="Kjaerbolling I."/>
            <person name="Vesth T."/>
            <person name="Frisvad J.C."/>
            <person name="Nybo J.L."/>
            <person name="Theobald S."/>
            <person name="Kildgaard S."/>
            <person name="Isbrandt T."/>
            <person name="Kuo A."/>
            <person name="Sato A."/>
            <person name="Lyhne E.K."/>
            <person name="Kogle M.E."/>
            <person name="Wiebenga A."/>
            <person name="Kun R.S."/>
            <person name="Lubbers R.J."/>
            <person name="Makela M.R."/>
            <person name="Barry K."/>
            <person name="Chovatia M."/>
            <person name="Clum A."/>
            <person name="Daum C."/>
            <person name="Haridas S."/>
            <person name="He G."/>
            <person name="LaButti K."/>
            <person name="Lipzen A."/>
            <person name="Mondo S."/>
            <person name="Riley R."/>
            <person name="Salamov A."/>
            <person name="Simmons B.A."/>
            <person name="Magnuson J.K."/>
            <person name="Henrissat B."/>
            <person name="Mortensen U.H."/>
            <person name="Larsen T.O."/>
            <person name="Devries R.P."/>
            <person name="Grigoriev I.V."/>
            <person name="Machida M."/>
            <person name="Baker S.E."/>
            <person name="Andersen M.R."/>
        </authorList>
    </citation>
    <scope>NUCLEOTIDE SEQUENCE [LARGE SCALE GENOMIC DNA]</scope>
    <source>
        <strain evidence="7 8">IBT 18842</strain>
    </source>
</reference>
<gene>
    <name evidence="7" type="ORF">BDV25DRAFT_156275</name>
</gene>
<dbReference type="PROSITE" id="PS50088">
    <property type="entry name" value="ANK_REPEAT"/>
    <property type="match status" value="2"/>
</dbReference>
<evidence type="ECO:0000259" key="5">
    <source>
        <dbReference type="PROSITE" id="PS51382"/>
    </source>
</evidence>
<dbReference type="InterPro" id="IPR057506">
    <property type="entry name" value="C2_GPCPD1"/>
</dbReference>